<dbReference type="Proteomes" id="UP000076609">
    <property type="component" value="Unassembled WGS sequence"/>
</dbReference>
<gene>
    <name evidence="1" type="ORF">AVT10_05990</name>
</gene>
<evidence type="ECO:0000313" key="2">
    <source>
        <dbReference type="Proteomes" id="UP000076609"/>
    </source>
</evidence>
<name>A0ABR5Y9W6_9SPHN</name>
<reference evidence="2" key="1">
    <citation type="submission" date="2016-01" db="EMBL/GenBank/DDBJ databases">
        <title>Draft genome of Chromobacterium sp. F49.</title>
        <authorList>
            <person name="Hong K.W."/>
        </authorList>
    </citation>
    <scope>NUCLEOTIDE SEQUENCE [LARGE SCALE GENOMIC DNA]</scope>
    <source>
        <strain evidence="2">CN3</strain>
    </source>
</reference>
<proteinExistence type="predicted"/>
<accession>A0ABR5Y9W6</accession>
<organism evidence="1 2">
    <name type="scientific">Sphingomonas hankookensis</name>
    <dbReference type="NCBI Taxonomy" id="563996"/>
    <lineage>
        <taxon>Bacteria</taxon>
        <taxon>Pseudomonadati</taxon>
        <taxon>Pseudomonadota</taxon>
        <taxon>Alphaproteobacteria</taxon>
        <taxon>Sphingomonadales</taxon>
        <taxon>Sphingomonadaceae</taxon>
        <taxon>Sphingomonas</taxon>
    </lineage>
</organism>
<comment type="caution">
    <text evidence="1">The sequence shown here is derived from an EMBL/GenBank/DDBJ whole genome shotgun (WGS) entry which is preliminary data.</text>
</comment>
<dbReference type="EMBL" id="LQQO01000045">
    <property type="protein sequence ID" value="KZE10900.1"/>
    <property type="molecule type" value="Genomic_DNA"/>
</dbReference>
<keyword evidence="2" id="KW-1185">Reference proteome</keyword>
<evidence type="ECO:0000313" key="1">
    <source>
        <dbReference type="EMBL" id="KZE10900.1"/>
    </source>
</evidence>
<sequence length="186" mass="21311">MCLRPESARALLHAERFARKALSPMDTAITIEFSSALASSMQPYMLFRKIWENTRRAWNYRVKQGKAHGSFDAIAVWEQPAHGPIHVHWLLRWSPLDRDDLERRIRRALKKLAPAMPNRCLMVQPAKTTSKFAKYMAKGIDAPYAAHFYLTHSPQGPIPHRRIIISRSLGPTAREVYRKATGLSPL</sequence>
<protein>
    <submittedName>
        <fullName evidence="1">Uncharacterized protein</fullName>
    </submittedName>
</protein>